<protein>
    <submittedName>
        <fullName evidence="8">GlsB/YeaQ/YmgE family stress response membrane protein</fullName>
    </submittedName>
</protein>
<evidence type="ECO:0000313" key="9">
    <source>
        <dbReference type="Proteomes" id="UP001610818"/>
    </source>
</evidence>
<keyword evidence="3" id="KW-1003">Cell membrane</keyword>
<dbReference type="EMBL" id="JBIRGQ010000001">
    <property type="protein sequence ID" value="MFH8544196.1"/>
    <property type="molecule type" value="Genomic_DNA"/>
</dbReference>
<keyword evidence="4 7" id="KW-0812">Transmembrane</keyword>
<evidence type="ECO:0000256" key="2">
    <source>
        <dbReference type="ARBA" id="ARBA00011006"/>
    </source>
</evidence>
<dbReference type="Proteomes" id="UP001610818">
    <property type="component" value="Unassembled WGS sequence"/>
</dbReference>
<evidence type="ECO:0000256" key="1">
    <source>
        <dbReference type="ARBA" id="ARBA00004651"/>
    </source>
</evidence>
<evidence type="ECO:0000256" key="7">
    <source>
        <dbReference type="SAM" id="Phobius"/>
    </source>
</evidence>
<reference evidence="8 9" key="1">
    <citation type="submission" date="2024-10" db="EMBL/GenBank/DDBJ databases">
        <title>The Natural Products Discovery Center: Release of the First 8490 Sequenced Strains for Exploring Actinobacteria Biosynthetic Diversity.</title>
        <authorList>
            <person name="Kalkreuter E."/>
            <person name="Kautsar S.A."/>
            <person name="Yang D."/>
            <person name="Bader C.D."/>
            <person name="Teijaro C.N."/>
            <person name="Fluegel L."/>
            <person name="Davis C.M."/>
            <person name="Simpson J.R."/>
            <person name="Lauterbach L."/>
            <person name="Steele A.D."/>
            <person name="Gui C."/>
            <person name="Meng S."/>
            <person name="Li G."/>
            <person name="Viehrig K."/>
            <person name="Ye F."/>
            <person name="Su P."/>
            <person name="Kiefer A.F."/>
            <person name="Nichols A."/>
            <person name="Cepeda A.J."/>
            <person name="Yan W."/>
            <person name="Fan B."/>
            <person name="Jiang Y."/>
            <person name="Adhikari A."/>
            <person name="Zheng C.-J."/>
            <person name="Schuster L."/>
            <person name="Cowan T.M."/>
            <person name="Smanski M.J."/>
            <person name="Chevrette M.G."/>
            <person name="De Carvalho L.P.S."/>
            <person name="Shen B."/>
        </authorList>
    </citation>
    <scope>NUCLEOTIDE SEQUENCE [LARGE SCALE GENOMIC DNA]</scope>
    <source>
        <strain evidence="8 9">NPDC017990</strain>
    </source>
</reference>
<evidence type="ECO:0000256" key="4">
    <source>
        <dbReference type="ARBA" id="ARBA00022692"/>
    </source>
</evidence>
<sequence length="87" mass="8938">MEISGLISAVLIGFVIGAVGRFVVPGRQHIGILWTLVVGIAAALIGTALAMVLGVANTDGVDWAEWLIQIGLAALGVAALSRMDRLS</sequence>
<keyword evidence="5 7" id="KW-1133">Transmembrane helix</keyword>
<dbReference type="PANTHER" id="PTHR33884">
    <property type="entry name" value="UPF0410 PROTEIN YMGE"/>
    <property type="match status" value="1"/>
</dbReference>
<gene>
    <name evidence="8" type="ORF">ACH4F9_04190</name>
</gene>
<feature type="transmembrane region" description="Helical" evidence="7">
    <location>
        <begin position="31"/>
        <end position="57"/>
    </location>
</feature>
<evidence type="ECO:0000256" key="6">
    <source>
        <dbReference type="ARBA" id="ARBA00023136"/>
    </source>
</evidence>
<organism evidence="8 9">
    <name type="scientific">Streptomyces longisporoflavus</name>
    <dbReference type="NCBI Taxonomy" id="28044"/>
    <lineage>
        <taxon>Bacteria</taxon>
        <taxon>Bacillati</taxon>
        <taxon>Actinomycetota</taxon>
        <taxon>Actinomycetes</taxon>
        <taxon>Kitasatosporales</taxon>
        <taxon>Streptomycetaceae</taxon>
        <taxon>Streptomyces</taxon>
    </lineage>
</organism>
<proteinExistence type="inferred from homology"/>
<comment type="subcellular location">
    <subcellularLocation>
        <location evidence="1">Cell membrane</location>
        <topology evidence="1">Multi-pass membrane protein</topology>
    </subcellularLocation>
</comment>
<evidence type="ECO:0000256" key="5">
    <source>
        <dbReference type="ARBA" id="ARBA00022989"/>
    </source>
</evidence>
<evidence type="ECO:0000313" key="8">
    <source>
        <dbReference type="EMBL" id="MFH8544196.1"/>
    </source>
</evidence>
<keyword evidence="9" id="KW-1185">Reference proteome</keyword>
<accession>A0ABW7QGW2</accession>
<dbReference type="RefSeq" id="WP_397707643.1">
    <property type="nucleotide sequence ID" value="NZ_JBIRGN010000001.1"/>
</dbReference>
<feature type="transmembrane region" description="Helical" evidence="7">
    <location>
        <begin position="63"/>
        <end position="81"/>
    </location>
</feature>
<dbReference type="InterPro" id="IPR007341">
    <property type="entry name" value="Transgly_assoc"/>
</dbReference>
<comment type="similarity">
    <text evidence="2">Belongs to the UPF0410 family.</text>
</comment>
<feature type="transmembrane region" description="Helical" evidence="7">
    <location>
        <begin position="6"/>
        <end position="24"/>
    </location>
</feature>
<name>A0ABW7QGW2_9ACTN</name>
<keyword evidence="6 7" id="KW-0472">Membrane</keyword>
<comment type="caution">
    <text evidence="8">The sequence shown here is derived from an EMBL/GenBank/DDBJ whole genome shotgun (WGS) entry which is preliminary data.</text>
</comment>
<evidence type="ECO:0000256" key="3">
    <source>
        <dbReference type="ARBA" id="ARBA00022475"/>
    </source>
</evidence>
<dbReference type="PANTHER" id="PTHR33884:SF3">
    <property type="entry name" value="UPF0410 PROTEIN YMGE"/>
    <property type="match status" value="1"/>
</dbReference>